<keyword evidence="1" id="KW-1185">Reference proteome</keyword>
<proteinExistence type="predicted"/>
<organism evidence="1 2">
    <name type="scientific">Romanomermis culicivorax</name>
    <name type="common">Nematode worm</name>
    <dbReference type="NCBI Taxonomy" id="13658"/>
    <lineage>
        <taxon>Eukaryota</taxon>
        <taxon>Metazoa</taxon>
        <taxon>Ecdysozoa</taxon>
        <taxon>Nematoda</taxon>
        <taxon>Enoplea</taxon>
        <taxon>Dorylaimia</taxon>
        <taxon>Mermithida</taxon>
        <taxon>Mermithoidea</taxon>
        <taxon>Mermithidae</taxon>
        <taxon>Romanomermis</taxon>
    </lineage>
</organism>
<dbReference type="WBParaSite" id="nRc.2.0.1.t01723-RA">
    <property type="protein sequence ID" value="nRc.2.0.1.t01723-RA"/>
    <property type="gene ID" value="nRc.2.0.1.g01723"/>
</dbReference>
<evidence type="ECO:0000313" key="2">
    <source>
        <dbReference type="WBParaSite" id="nRc.2.0.1.t01723-RA"/>
    </source>
</evidence>
<protein>
    <submittedName>
        <fullName evidence="2">Uncharacterized protein</fullName>
    </submittedName>
</protein>
<sequence>MTNLSEVNLCNEAPLLGLFKAASGLEERRRFRPLLSISTFKVNWYVESFNSPLNLCKDTNTLFEEKPAKNFVSIGTDAQNFFCHSKFFCAKNENHKKH</sequence>
<dbReference type="AlphaFoldDB" id="A0A915HJ94"/>
<evidence type="ECO:0000313" key="1">
    <source>
        <dbReference type="Proteomes" id="UP000887565"/>
    </source>
</evidence>
<reference evidence="2" key="1">
    <citation type="submission" date="2022-11" db="UniProtKB">
        <authorList>
            <consortium name="WormBaseParasite"/>
        </authorList>
    </citation>
    <scope>IDENTIFICATION</scope>
</reference>
<name>A0A915HJ94_ROMCU</name>
<dbReference type="Proteomes" id="UP000887565">
    <property type="component" value="Unplaced"/>
</dbReference>
<accession>A0A915HJ94</accession>